<dbReference type="OrthoDB" id="8538589at2"/>
<evidence type="ECO:0000259" key="2">
    <source>
        <dbReference type="Pfam" id="PF06094"/>
    </source>
</evidence>
<proteinExistence type="predicted"/>
<dbReference type="CDD" id="cd06661">
    <property type="entry name" value="GGCT_like"/>
    <property type="match status" value="2"/>
</dbReference>
<dbReference type="Gene3D" id="3.10.490.10">
    <property type="entry name" value="Gamma-glutamyl cyclotransferase-like"/>
    <property type="match status" value="2"/>
</dbReference>
<keyword evidence="1" id="KW-0456">Lyase</keyword>
<dbReference type="AlphaFoldDB" id="A0A235B787"/>
<dbReference type="PANTHER" id="PTHR12935:SF0">
    <property type="entry name" value="GAMMA-GLUTAMYLCYCLOTRANSFERASE"/>
    <property type="match status" value="1"/>
</dbReference>
<dbReference type="Proteomes" id="UP000215459">
    <property type="component" value="Unassembled WGS sequence"/>
</dbReference>
<feature type="domain" description="Gamma-glutamylcyclotransferase AIG2-like" evidence="2">
    <location>
        <begin position="9"/>
        <end position="127"/>
    </location>
</feature>
<reference evidence="3 4" key="1">
    <citation type="submission" date="2017-07" db="EMBL/GenBank/DDBJ databases">
        <title>The genome sequence of Paludifilum halophilum highlights mechanisms for microbial adaptation to high salt environemnts.</title>
        <authorList>
            <person name="Belbahri L."/>
        </authorList>
    </citation>
    <scope>NUCLEOTIDE SEQUENCE [LARGE SCALE GENOMIC DNA]</scope>
    <source>
        <strain evidence="3 4">DSM 102817</strain>
    </source>
</reference>
<dbReference type="InterPro" id="IPR013024">
    <property type="entry name" value="GGCT-like"/>
</dbReference>
<dbReference type="RefSeq" id="WP_094264702.1">
    <property type="nucleotide sequence ID" value="NZ_NOWF01000006.1"/>
</dbReference>
<name>A0A235B787_9BACL</name>
<dbReference type="PANTHER" id="PTHR12935">
    <property type="entry name" value="GAMMA-GLUTAMYLCYCLOTRANSFERASE"/>
    <property type="match status" value="1"/>
</dbReference>
<protein>
    <recommendedName>
        <fullName evidence="2">Gamma-glutamylcyclotransferase AIG2-like domain-containing protein</fullName>
    </recommendedName>
</protein>
<dbReference type="SUPFAM" id="SSF110857">
    <property type="entry name" value="Gamma-glutamyl cyclotransferase-like"/>
    <property type="match status" value="2"/>
</dbReference>
<accession>A0A235B787</accession>
<keyword evidence="4" id="KW-1185">Reference proteome</keyword>
<dbReference type="GO" id="GO:0003839">
    <property type="term" value="F:gamma-glutamylcyclotransferase activity"/>
    <property type="evidence" value="ECO:0007669"/>
    <property type="project" value="InterPro"/>
</dbReference>
<sequence length="302" mass="34716">MAEKRGELVFVYGSLRVGEANHGYMNRAIPVAMQCWTPGALFDTGKGYPAMVPHEAKRVYGELYRVTEADLERLDELEDYSPGEEDSLYRRVRHRVHTDQGSTEAFVYVDASEQEADRSWMETGDWKSRRIGEQEEHLYFAYGSCMDDERIRAQGMGQHFEEIAGRGVLRGYSLRYTLPLPDGGRADIVEDGYGTVEGKVYRIGREAVDYLFWREGVDHGHYRPAWVRMEVNGRMVSDILTFLVIDKQPETAPPDHYAREILRGSRGTVSEVYHRKLRQDLREKFGMEIKRVEESEGSEGEG</sequence>
<evidence type="ECO:0000313" key="4">
    <source>
        <dbReference type="Proteomes" id="UP000215459"/>
    </source>
</evidence>
<dbReference type="Pfam" id="PF13772">
    <property type="entry name" value="AIG2_2"/>
    <property type="match status" value="1"/>
</dbReference>
<dbReference type="InterPro" id="IPR036568">
    <property type="entry name" value="GGCT-like_sf"/>
</dbReference>
<dbReference type="Pfam" id="PF06094">
    <property type="entry name" value="GGACT"/>
    <property type="match status" value="1"/>
</dbReference>
<evidence type="ECO:0000256" key="1">
    <source>
        <dbReference type="ARBA" id="ARBA00023239"/>
    </source>
</evidence>
<gene>
    <name evidence="3" type="ORF">CHM34_11225</name>
</gene>
<comment type="caution">
    <text evidence="3">The sequence shown here is derived from an EMBL/GenBank/DDBJ whole genome shotgun (WGS) entry which is preliminary data.</text>
</comment>
<dbReference type="EMBL" id="NOWF01000006">
    <property type="protein sequence ID" value="OYD07465.1"/>
    <property type="molecule type" value="Genomic_DNA"/>
</dbReference>
<organism evidence="3 4">
    <name type="scientific">Paludifilum halophilum</name>
    <dbReference type="NCBI Taxonomy" id="1642702"/>
    <lineage>
        <taxon>Bacteria</taxon>
        <taxon>Bacillati</taxon>
        <taxon>Bacillota</taxon>
        <taxon>Bacilli</taxon>
        <taxon>Bacillales</taxon>
        <taxon>Thermoactinomycetaceae</taxon>
        <taxon>Paludifilum</taxon>
    </lineage>
</organism>
<evidence type="ECO:0000313" key="3">
    <source>
        <dbReference type="EMBL" id="OYD07465.1"/>
    </source>
</evidence>
<dbReference type="InterPro" id="IPR017939">
    <property type="entry name" value="G-Glutamylcylcotransferase"/>
</dbReference>
<dbReference type="InterPro" id="IPR009288">
    <property type="entry name" value="AIG2-like_dom"/>
</dbReference>